<proteinExistence type="inferred from homology"/>
<dbReference type="Proteomes" id="UP000220397">
    <property type="component" value="Unassembled WGS sequence"/>
</dbReference>
<protein>
    <recommendedName>
        <fullName evidence="1">DNA (cytosine-5-)-methyltransferase</fullName>
        <ecNumber evidence="1">2.1.1.37</ecNumber>
    </recommendedName>
</protein>
<dbReference type="EMBL" id="NTUS01000034">
    <property type="protein sequence ID" value="PFB07572.1"/>
    <property type="molecule type" value="Genomic_DNA"/>
</dbReference>
<dbReference type="PANTHER" id="PTHR10629">
    <property type="entry name" value="CYTOSINE-SPECIFIC METHYLTRANSFERASE"/>
    <property type="match status" value="1"/>
</dbReference>
<dbReference type="PRINTS" id="PR00105">
    <property type="entry name" value="C5METTRFRASE"/>
</dbReference>
<dbReference type="GO" id="GO:0009307">
    <property type="term" value="P:DNA restriction-modification system"/>
    <property type="evidence" value="ECO:0007669"/>
    <property type="project" value="UniProtKB-KW"/>
</dbReference>
<evidence type="ECO:0000256" key="6">
    <source>
        <dbReference type="PROSITE-ProRule" id="PRU01016"/>
    </source>
</evidence>
<dbReference type="GO" id="GO:0044027">
    <property type="term" value="P:negative regulation of gene expression via chromosomal CpG island methylation"/>
    <property type="evidence" value="ECO:0007669"/>
    <property type="project" value="TreeGrafter"/>
</dbReference>
<sequence>MRMNEMRWGMVARPQNGLICVDLFCGAGVGACGVKLAGYHMAYAVDNNPYAVKTYNKMIGPHAVLSDIRKINSNDIPDHDLMIATPVCKSFSVAGKGDGFDNKDFGDLPHEFLRILKAKKPKAFLFENVNGMVNKKNRPGFEAFVKEIEDSSYNVTWKLVDCYEYGIPQHRKRVFMVGIRSDLGKTFEFPEIVSISERKTIRDAIGDLPNPDKVMNSLKDIQYEAQEQSSVHNHVGYGIRSDEKAFVHKIPVGGNWKDLNEEDARKFMGGAFESGGGRTGFLRKVSFDQPAYTITSLMNGKNNAQIIDNQDKYYEGGFSPRYVSRNRQKQWNEASYTIVSEARQLPLYPEPANYDIRKMDTYDVLPPRRFTVRECLRLQTVPDWFSFDEDVPLNKQYERCSGIPSLMAYKLAIEIEKYLI</sequence>
<accession>A0A9X6Z4X4</accession>
<gene>
    <name evidence="8" type="ORF">CN398_12330</name>
</gene>
<evidence type="ECO:0000256" key="5">
    <source>
        <dbReference type="ARBA" id="ARBA00022747"/>
    </source>
</evidence>
<dbReference type="InterPro" id="IPR001525">
    <property type="entry name" value="C5_MeTfrase"/>
</dbReference>
<dbReference type="Gene3D" id="3.40.50.150">
    <property type="entry name" value="Vaccinia Virus protein VP39"/>
    <property type="match status" value="1"/>
</dbReference>
<keyword evidence="2 6" id="KW-0489">Methyltransferase</keyword>
<dbReference type="InterPro" id="IPR029063">
    <property type="entry name" value="SAM-dependent_MTases_sf"/>
</dbReference>
<evidence type="ECO:0000256" key="3">
    <source>
        <dbReference type="ARBA" id="ARBA00022679"/>
    </source>
</evidence>
<evidence type="ECO:0000256" key="2">
    <source>
        <dbReference type="ARBA" id="ARBA00022603"/>
    </source>
</evidence>
<name>A0A9X6Z4X4_BACTU</name>
<evidence type="ECO:0000256" key="4">
    <source>
        <dbReference type="ARBA" id="ARBA00022691"/>
    </source>
</evidence>
<dbReference type="SUPFAM" id="SSF53335">
    <property type="entry name" value="S-adenosyl-L-methionine-dependent methyltransferases"/>
    <property type="match status" value="1"/>
</dbReference>
<dbReference type="RefSeq" id="WP_098369050.1">
    <property type="nucleotide sequence ID" value="NZ_JARSYC010000030.1"/>
</dbReference>
<evidence type="ECO:0000313" key="9">
    <source>
        <dbReference type="Proteomes" id="UP000220397"/>
    </source>
</evidence>
<keyword evidence="4 6" id="KW-0949">S-adenosyl-L-methionine</keyword>
<comment type="similarity">
    <text evidence="6 7">Belongs to the class I-like SAM-binding methyltransferase superfamily. C5-methyltransferase family.</text>
</comment>
<comment type="caution">
    <text evidence="8">The sequence shown here is derived from an EMBL/GenBank/DDBJ whole genome shotgun (WGS) entry which is preliminary data.</text>
</comment>
<dbReference type="EC" id="2.1.1.37" evidence="1"/>
<dbReference type="InterPro" id="IPR050390">
    <property type="entry name" value="C5-Methyltransferase"/>
</dbReference>
<dbReference type="AlphaFoldDB" id="A0A9X6Z4X4"/>
<dbReference type="NCBIfam" id="TIGR00675">
    <property type="entry name" value="dcm"/>
    <property type="match status" value="1"/>
</dbReference>
<dbReference type="GO" id="GO:0003677">
    <property type="term" value="F:DNA binding"/>
    <property type="evidence" value="ECO:0007669"/>
    <property type="project" value="TreeGrafter"/>
</dbReference>
<feature type="active site" evidence="6">
    <location>
        <position position="88"/>
    </location>
</feature>
<organism evidence="8 9">
    <name type="scientific">Bacillus thuringiensis</name>
    <dbReference type="NCBI Taxonomy" id="1428"/>
    <lineage>
        <taxon>Bacteria</taxon>
        <taxon>Bacillati</taxon>
        <taxon>Bacillota</taxon>
        <taxon>Bacilli</taxon>
        <taxon>Bacillales</taxon>
        <taxon>Bacillaceae</taxon>
        <taxon>Bacillus</taxon>
        <taxon>Bacillus cereus group</taxon>
    </lineage>
</organism>
<dbReference type="GO" id="GO:0003886">
    <property type="term" value="F:DNA (cytosine-5-)-methyltransferase activity"/>
    <property type="evidence" value="ECO:0007669"/>
    <property type="project" value="UniProtKB-EC"/>
</dbReference>
<evidence type="ECO:0000256" key="7">
    <source>
        <dbReference type="RuleBase" id="RU000416"/>
    </source>
</evidence>
<dbReference type="PANTHER" id="PTHR10629:SF52">
    <property type="entry name" value="DNA (CYTOSINE-5)-METHYLTRANSFERASE 1"/>
    <property type="match status" value="1"/>
</dbReference>
<evidence type="ECO:0000256" key="1">
    <source>
        <dbReference type="ARBA" id="ARBA00011975"/>
    </source>
</evidence>
<dbReference type="GO" id="GO:0032259">
    <property type="term" value="P:methylation"/>
    <property type="evidence" value="ECO:0007669"/>
    <property type="project" value="UniProtKB-KW"/>
</dbReference>
<reference evidence="8 9" key="1">
    <citation type="submission" date="2017-09" db="EMBL/GenBank/DDBJ databases">
        <title>Large-scale bioinformatics analysis of Bacillus genomes uncovers conserved roles of natural products in bacterial physiology.</title>
        <authorList>
            <consortium name="Agbiome Team Llc"/>
            <person name="Bleich R.M."/>
            <person name="Kirk G.J."/>
            <person name="Santa Maria K.C."/>
            <person name="Allen S.E."/>
            <person name="Farag S."/>
            <person name="Shank E.A."/>
            <person name="Bowers A."/>
        </authorList>
    </citation>
    <scope>NUCLEOTIDE SEQUENCE [LARGE SCALE GENOMIC DNA]</scope>
    <source>
        <strain evidence="8 9">AFS015413</strain>
    </source>
</reference>
<dbReference type="Gene3D" id="3.90.120.10">
    <property type="entry name" value="DNA Methylase, subunit A, domain 2"/>
    <property type="match status" value="1"/>
</dbReference>
<dbReference type="PROSITE" id="PS51679">
    <property type="entry name" value="SAM_MT_C5"/>
    <property type="match status" value="1"/>
</dbReference>
<keyword evidence="3 6" id="KW-0808">Transferase</keyword>
<evidence type="ECO:0000313" key="8">
    <source>
        <dbReference type="EMBL" id="PFB07572.1"/>
    </source>
</evidence>
<keyword evidence="5" id="KW-0680">Restriction system</keyword>
<dbReference type="Pfam" id="PF00145">
    <property type="entry name" value="DNA_methylase"/>
    <property type="match status" value="1"/>
</dbReference>